<name>A0ABW9GFT4_9MICO</name>
<gene>
    <name evidence="2" type="ORF">P5G46_04330</name>
</gene>
<proteinExistence type="predicted"/>
<dbReference type="EMBL" id="JAROCE010000001">
    <property type="protein sequence ID" value="MFM2719725.1"/>
    <property type="molecule type" value="Genomic_DNA"/>
</dbReference>
<organism evidence="2 3">
    <name type="scientific">Microbacterium mcarthurae</name>
    <dbReference type="NCBI Taxonomy" id="3035918"/>
    <lineage>
        <taxon>Bacteria</taxon>
        <taxon>Bacillati</taxon>
        <taxon>Actinomycetota</taxon>
        <taxon>Actinomycetes</taxon>
        <taxon>Micrococcales</taxon>
        <taxon>Microbacteriaceae</taxon>
        <taxon>Microbacterium</taxon>
    </lineage>
</organism>
<reference evidence="2 3" key="1">
    <citation type="submission" date="2023-03" db="EMBL/GenBank/DDBJ databases">
        <title>MT1 and MT2 Draft Genomes of Novel Species.</title>
        <authorList>
            <person name="Venkateswaran K."/>
        </authorList>
    </citation>
    <scope>NUCLEOTIDE SEQUENCE [LARGE SCALE GENOMIC DNA]</scope>
    <source>
        <strain evidence="2 3">IF8SW-P5</strain>
    </source>
</reference>
<feature type="chain" id="PRO_5047346438" evidence="1">
    <location>
        <begin position="30"/>
        <end position="621"/>
    </location>
</feature>
<feature type="signal peptide" evidence="1">
    <location>
        <begin position="1"/>
        <end position="29"/>
    </location>
</feature>
<dbReference type="SUPFAM" id="SSF63829">
    <property type="entry name" value="Calcium-dependent phosphotriesterase"/>
    <property type="match status" value="1"/>
</dbReference>
<dbReference type="RefSeq" id="WP_408905047.1">
    <property type="nucleotide sequence ID" value="NZ_JAROCE010000001.1"/>
</dbReference>
<dbReference type="InterPro" id="IPR004991">
    <property type="entry name" value="Aerolysin-like"/>
</dbReference>
<sequence>MKKTAVGLLSGALACAVALSCPPPPEAHAAVTGDFDIERALAIPELANLRVDTSEVMLDNPAVTPYGVSAEYQAPYSAYTTTLRNDLPYPQTLTSQSNTVTTWDTTTSSTEVGAALRVKNELDRKVSVTVLGTGVEVTHRLSVEVEASFRRTDTATKTVTNAWTVPSQAISVPAHTSVTVQALMQRASFSGKLKLEGDIVGNVKFANRCGEKFSVPVGRVLALQKNDGTVVTPSSVVPAGDTARFSGEGSFSGVAGTSMSVTVTENGTTRTLQNIRTAPASGTPTGRSAMSTADPAAPLADTTGIATFAGLAEELGCGTVTDMGGHAFTLGSDGRISFVADGPARVVSPAGVTFTSVSADPTPFGNMGLGIAADGSVWSAHDGRVMQKIAVPGKAKATAGHAFVLGEDGRVSYVADGRVTVVSPSGVKFASVTGDWAAGQNYGLGIDENGDVWSARDSDPMVKLALAGKARATAAHAFVLGENGRISYVADGRVTVVSPSSRTFVSLTGNPAGDGNRGLAIANDGTVWSAHDSIPMVRIDLPRKATTTAGHAFILSDDGRVSYIADGRVTVVTPSEQTITSLEGNATGTGNYALAIDAAGTPWALKDSEKARDLEVEILRR</sequence>
<dbReference type="PROSITE" id="PS51257">
    <property type="entry name" value="PROKAR_LIPOPROTEIN"/>
    <property type="match status" value="1"/>
</dbReference>
<keyword evidence="3" id="KW-1185">Reference proteome</keyword>
<dbReference type="CDD" id="cd20223">
    <property type="entry name" value="PFM_epsilon-toxin-like"/>
    <property type="match status" value="1"/>
</dbReference>
<evidence type="ECO:0000313" key="2">
    <source>
        <dbReference type="EMBL" id="MFM2719725.1"/>
    </source>
</evidence>
<keyword evidence="1" id="KW-0732">Signal</keyword>
<dbReference type="SUPFAM" id="SSF56973">
    <property type="entry name" value="Aerolisin/ETX pore-forming domain"/>
    <property type="match status" value="1"/>
</dbReference>
<evidence type="ECO:0000313" key="3">
    <source>
        <dbReference type="Proteomes" id="UP001630303"/>
    </source>
</evidence>
<dbReference type="Gene3D" id="2.170.15.10">
    <property type="entry name" value="Proaerolysin, chain A, domain 3"/>
    <property type="match status" value="1"/>
</dbReference>
<dbReference type="Pfam" id="PF03318">
    <property type="entry name" value="ETX_MTX2"/>
    <property type="match status" value="1"/>
</dbReference>
<protein>
    <submittedName>
        <fullName evidence="2">ETX/MTX2 family pore-forming toxin</fullName>
    </submittedName>
</protein>
<dbReference type="Proteomes" id="UP001630303">
    <property type="component" value="Unassembled WGS sequence"/>
</dbReference>
<evidence type="ECO:0000256" key="1">
    <source>
        <dbReference type="SAM" id="SignalP"/>
    </source>
</evidence>
<comment type="caution">
    <text evidence="2">The sequence shown here is derived from an EMBL/GenBank/DDBJ whole genome shotgun (WGS) entry which is preliminary data.</text>
</comment>
<accession>A0ABW9GFT4</accession>